<name>A0A835PXE4_VANPL</name>
<dbReference type="PANTHER" id="PTHR31356:SF34">
    <property type="entry name" value="THYLAKOID LUMENAL 29 KDA PROTEIN, CHLOROPLASTIC"/>
    <property type="match status" value="1"/>
</dbReference>
<dbReference type="CDD" id="cd00314">
    <property type="entry name" value="plant_peroxidase_like"/>
    <property type="match status" value="1"/>
</dbReference>
<dbReference type="InterPro" id="IPR002016">
    <property type="entry name" value="Haem_peroxidase"/>
</dbReference>
<proteinExistence type="inferred from homology"/>
<dbReference type="Pfam" id="PF00141">
    <property type="entry name" value="peroxidase"/>
    <property type="match status" value="1"/>
</dbReference>
<dbReference type="GO" id="GO:0016688">
    <property type="term" value="F:L-ascorbate peroxidase activity"/>
    <property type="evidence" value="ECO:0007669"/>
    <property type="project" value="UniProtKB-EC"/>
</dbReference>
<dbReference type="EMBL" id="JADCNM010000011">
    <property type="protein sequence ID" value="KAG0462246.1"/>
    <property type="molecule type" value="Genomic_DNA"/>
</dbReference>
<dbReference type="AlphaFoldDB" id="A0A835PXE4"/>
<dbReference type="Proteomes" id="UP000639772">
    <property type="component" value="Chromosome 11"/>
</dbReference>
<protein>
    <recommendedName>
        <fullName evidence="6">Plant heme peroxidase family profile domain-containing protein</fullName>
    </recommendedName>
</protein>
<feature type="domain" description="Plant heme peroxidase family profile" evidence="6">
    <location>
        <begin position="99"/>
        <end position="195"/>
    </location>
</feature>
<dbReference type="GO" id="GO:0000302">
    <property type="term" value="P:response to reactive oxygen species"/>
    <property type="evidence" value="ECO:0007669"/>
    <property type="project" value="TreeGrafter"/>
</dbReference>
<dbReference type="OrthoDB" id="2113341at2759"/>
<dbReference type="GO" id="GO:0020037">
    <property type="term" value="F:heme binding"/>
    <property type="evidence" value="ECO:0007669"/>
    <property type="project" value="InterPro"/>
</dbReference>
<dbReference type="GO" id="GO:0009535">
    <property type="term" value="C:chloroplast thylakoid membrane"/>
    <property type="evidence" value="ECO:0007669"/>
    <property type="project" value="TreeGrafter"/>
</dbReference>
<comment type="catalytic activity">
    <reaction evidence="4">
        <text>L-ascorbate + H2O2 = L-dehydroascorbate + 2 H2O</text>
        <dbReference type="Rhea" id="RHEA:22996"/>
        <dbReference type="ChEBI" id="CHEBI:15377"/>
        <dbReference type="ChEBI" id="CHEBI:16240"/>
        <dbReference type="ChEBI" id="CHEBI:38290"/>
        <dbReference type="ChEBI" id="CHEBI:58539"/>
        <dbReference type="EC" id="1.11.1.11"/>
    </reaction>
</comment>
<gene>
    <name evidence="7" type="ORF">HPP92_020722</name>
</gene>
<dbReference type="GO" id="GO:0034599">
    <property type="term" value="P:cellular response to oxidative stress"/>
    <property type="evidence" value="ECO:0007669"/>
    <property type="project" value="InterPro"/>
</dbReference>
<keyword evidence="2" id="KW-0630">Potassium</keyword>
<evidence type="ECO:0000259" key="6">
    <source>
        <dbReference type="Pfam" id="PF00141"/>
    </source>
</evidence>
<dbReference type="InterPro" id="IPR010255">
    <property type="entry name" value="Haem_peroxidase_sf"/>
</dbReference>
<comment type="similarity">
    <text evidence="5">Belongs to the peroxidase family.</text>
</comment>
<keyword evidence="1" id="KW-0106">Calcium</keyword>
<dbReference type="SUPFAM" id="SSF48113">
    <property type="entry name" value="Heme-dependent peroxidases"/>
    <property type="match status" value="1"/>
</dbReference>
<dbReference type="PRINTS" id="PR00459">
    <property type="entry name" value="ASPEROXIDASE"/>
</dbReference>
<dbReference type="InterPro" id="IPR044831">
    <property type="entry name" value="Ccp1-like"/>
</dbReference>
<accession>A0A835PXE4</accession>
<dbReference type="InterPro" id="IPR002207">
    <property type="entry name" value="Peroxidase_I"/>
</dbReference>
<reference evidence="7 8" key="1">
    <citation type="journal article" date="2020" name="Nat. Food">
        <title>A phased Vanilla planifolia genome enables genetic improvement of flavour and production.</title>
        <authorList>
            <person name="Hasing T."/>
            <person name="Tang H."/>
            <person name="Brym M."/>
            <person name="Khazi F."/>
            <person name="Huang T."/>
            <person name="Chambers A.H."/>
        </authorList>
    </citation>
    <scope>NUCLEOTIDE SEQUENCE [LARGE SCALE GENOMIC DNA]</scope>
    <source>
        <tissue evidence="7">Leaf</tissue>
    </source>
</reference>
<evidence type="ECO:0000256" key="3">
    <source>
        <dbReference type="ARBA" id="ARBA00023002"/>
    </source>
</evidence>
<evidence type="ECO:0000256" key="4">
    <source>
        <dbReference type="ARBA" id="ARBA00047994"/>
    </source>
</evidence>
<sequence length="207" mass="22811">MAVGSPFFSILCFPSPSKSCLPSATLSRANVTISCHQKLEECKNNEGMQRLQLNRRDVLRCFTSVVGLEMIVGSELHTETAFAADLIQRRQRYEFQTIVKDTLSKALKQHLELIPSILTLALNDAATYDKATNTGGPNGSIRLRMEISRPENRGLSAALDLLVEAKKEIDSYSKGGLISYADLIQFAAQAAVKKTFLASAIRKCGWE</sequence>
<evidence type="ECO:0000256" key="2">
    <source>
        <dbReference type="ARBA" id="ARBA00022958"/>
    </source>
</evidence>
<evidence type="ECO:0000256" key="1">
    <source>
        <dbReference type="ARBA" id="ARBA00022837"/>
    </source>
</evidence>
<dbReference type="Gene3D" id="1.10.520.10">
    <property type="match status" value="1"/>
</dbReference>
<evidence type="ECO:0000313" key="8">
    <source>
        <dbReference type="Proteomes" id="UP000639772"/>
    </source>
</evidence>
<evidence type="ECO:0000256" key="5">
    <source>
        <dbReference type="RuleBase" id="RU004241"/>
    </source>
</evidence>
<dbReference type="PANTHER" id="PTHR31356">
    <property type="entry name" value="THYLAKOID LUMENAL 29 KDA PROTEIN, CHLOROPLASTIC-RELATED"/>
    <property type="match status" value="1"/>
</dbReference>
<dbReference type="GO" id="GO:0042744">
    <property type="term" value="P:hydrogen peroxide catabolic process"/>
    <property type="evidence" value="ECO:0007669"/>
    <property type="project" value="TreeGrafter"/>
</dbReference>
<keyword evidence="3" id="KW-0560">Oxidoreductase</keyword>
<comment type="caution">
    <text evidence="7">The sequence shown here is derived from an EMBL/GenBank/DDBJ whole genome shotgun (WGS) entry which is preliminary data.</text>
</comment>
<organism evidence="7 8">
    <name type="scientific">Vanilla planifolia</name>
    <name type="common">Vanilla</name>
    <dbReference type="NCBI Taxonomy" id="51239"/>
    <lineage>
        <taxon>Eukaryota</taxon>
        <taxon>Viridiplantae</taxon>
        <taxon>Streptophyta</taxon>
        <taxon>Embryophyta</taxon>
        <taxon>Tracheophyta</taxon>
        <taxon>Spermatophyta</taxon>
        <taxon>Magnoliopsida</taxon>
        <taxon>Liliopsida</taxon>
        <taxon>Asparagales</taxon>
        <taxon>Orchidaceae</taxon>
        <taxon>Vanilloideae</taxon>
        <taxon>Vanilleae</taxon>
        <taxon>Vanilla</taxon>
    </lineage>
</organism>
<evidence type="ECO:0000313" key="7">
    <source>
        <dbReference type="EMBL" id="KAG0462246.1"/>
    </source>
</evidence>